<sequence length="432" mass="49165">MELATLDPAAQQELQRMTQAIEQYAARLDTLGTELQTIEEQNRNDDVSRQIQQYNEAAVAPNEIAAEDAMDNIVRLQNQIKIVRRRNQLLARENAMQEKLLRERAKRLDGVHKELDVVKSATGWYGGKRDVQFSQIERERADIHDMSLVEASMRSDIKASKVAIAKLEKTVLALNATVLANEARRTEYMQLRNDCRVRAKECSDMQVKAQRLAADNNRLQLVVQTESESTLVESSVACMESDREFLSDAVQDMKLACRRQDNVIKAQIARQQQLQRRLDTVTKSLSEMRLAREFERNVAKSALVPSASREEPQDVAEVLPEDEFIPVDTFRLLYKNNEMMRTNVARKNMLVLEKGASMESMEAKVAEYVGRHNEAIRFDDSVQISSDAAARAAQQSLSAEEEGLARQIEDLRASNNQMRSSVLKKTAPNRRR</sequence>
<organism evidence="2 3">
    <name type="scientific">Novymonas esmeraldas</name>
    <dbReference type="NCBI Taxonomy" id="1808958"/>
    <lineage>
        <taxon>Eukaryota</taxon>
        <taxon>Discoba</taxon>
        <taxon>Euglenozoa</taxon>
        <taxon>Kinetoplastea</taxon>
        <taxon>Metakinetoplastina</taxon>
        <taxon>Trypanosomatida</taxon>
        <taxon>Trypanosomatidae</taxon>
        <taxon>Novymonas</taxon>
    </lineage>
</organism>
<feature type="coiled-coil region" evidence="1">
    <location>
        <begin position="14"/>
        <end position="41"/>
    </location>
</feature>
<feature type="coiled-coil region" evidence="1">
    <location>
        <begin position="66"/>
        <end position="93"/>
    </location>
</feature>
<evidence type="ECO:0000313" key="2">
    <source>
        <dbReference type="EMBL" id="KAK7197977.1"/>
    </source>
</evidence>
<protein>
    <submittedName>
        <fullName evidence="2">Uncharacterized protein</fullName>
    </submittedName>
</protein>
<keyword evidence="1" id="KW-0175">Coiled coil</keyword>
<name>A0AAW0EWT5_9TRYP</name>
<dbReference type="Proteomes" id="UP001430356">
    <property type="component" value="Unassembled WGS sequence"/>
</dbReference>
<keyword evidence="3" id="KW-1185">Reference proteome</keyword>
<accession>A0AAW0EWT5</accession>
<evidence type="ECO:0000256" key="1">
    <source>
        <dbReference type="SAM" id="Coils"/>
    </source>
</evidence>
<dbReference type="AlphaFoldDB" id="A0AAW0EWT5"/>
<proteinExistence type="predicted"/>
<evidence type="ECO:0000313" key="3">
    <source>
        <dbReference type="Proteomes" id="UP001430356"/>
    </source>
</evidence>
<reference evidence="2 3" key="1">
    <citation type="journal article" date="2021" name="MBio">
        <title>A New Model Trypanosomatid, Novymonas esmeraldas: Genomic Perception of Its 'Candidatus Pandoraea novymonadis' Endosymbiont.</title>
        <authorList>
            <person name="Zakharova A."/>
            <person name="Saura A."/>
            <person name="Butenko A."/>
            <person name="Podesvova L."/>
            <person name="Warmusova S."/>
            <person name="Kostygov A.Y."/>
            <person name="Nenarokova A."/>
            <person name="Lukes J."/>
            <person name="Opperdoes F.R."/>
            <person name="Yurchenko V."/>
        </authorList>
    </citation>
    <scope>NUCLEOTIDE SEQUENCE [LARGE SCALE GENOMIC DNA]</scope>
    <source>
        <strain evidence="2 3">E262AT.01</strain>
    </source>
</reference>
<comment type="caution">
    <text evidence="2">The sequence shown here is derived from an EMBL/GenBank/DDBJ whole genome shotgun (WGS) entry which is preliminary data.</text>
</comment>
<gene>
    <name evidence="2" type="ORF">NESM_000752700</name>
</gene>
<dbReference type="EMBL" id="JAECZO010000126">
    <property type="protein sequence ID" value="KAK7197977.1"/>
    <property type="molecule type" value="Genomic_DNA"/>
</dbReference>